<dbReference type="Proteomes" id="UP001295423">
    <property type="component" value="Unassembled WGS sequence"/>
</dbReference>
<dbReference type="EMBL" id="CAKOGP040001836">
    <property type="protein sequence ID" value="CAJ1953627.1"/>
    <property type="molecule type" value="Genomic_DNA"/>
</dbReference>
<comment type="caution">
    <text evidence="2">The sequence shown here is derived from an EMBL/GenBank/DDBJ whole genome shotgun (WGS) entry which is preliminary data.</text>
</comment>
<organism evidence="2 3">
    <name type="scientific">Cylindrotheca closterium</name>
    <dbReference type="NCBI Taxonomy" id="2856"/>
    <lineage>
        <taxon>Eukaryota</taxon>
        <taxon>Sar</taxon>
        <taxon>Stramenopiles</taxon>
        <taxon>Ochrophyta</taxon>
        <taxon>Bacillariophyta</taxon>
        <taxon>Bacillariophyceae</taxon>
        <taxon>Bacillariophycidae</taxon>
        <taxon>Bacillariales</taxon>
        <taxon>Bacillariaceae</taxon>
        <taxon>Cylindrotheca</taxon>
    </lineage>
</organism>
<name>A0AAD2PV41_9STRA</name>
<accession>A0AAD2PV41</accession>
<gene>
    <name evidence="2" type="ORF">CYCCA115_LOCUS14230</name>
</gene>
<proteinExistence type="predicted"/>
<feature type="region of interest" description="Disordered" evidence="1">
    <location>
        <begin position="200"/>
        <end position="219"/>
    </location>
</feature>
<dbReference type="Gene3D" id="1.20.58.80">
    <property type="entry name" value="Phosphotransferase system, lactose/cellobiose-type IIA subunit"/>
    <property type="match status" value="1"/>
</dbReference>
<protein>
    <submittedName>
        <fullName evidence="2">Uncharacterized protein</fullName>
    </submittedName>
</protein>
<evidence type="ECO:0000313" key="3">
    <source>
        <dbReference type="Proteomes" id="UP001295423"/>
    </source>
</evidence>
<evidence type="ECO:0000256" key="1">
    <source>
        <dbReference type="SAM" id="MobiDB-lite"/>
    </source>
</evidence>
<dbReference type="AlphaFoldDB" id="A0AAD2PV41"/>
<keyword evidence="3" id="KW-1185">Reference proteome</keyword>
<sequence length="471" mass="53712">MMKSIERHEAAMMLASHGFDDVSEDAIQGDEWRRYGKIRRLELLKKDRQAGENIFQINPTVRIDKYFQVIYRSLDQFHAMYKDKEHCNLEEIYVMGHRIQRFLTEFVPKHPDYDKPRSWNLRNKSRREVKTLLFCLEDIAVLIDERLCNEVVDFAPEFDGLLLQDQESGFQVKPSNSSNSSGSSPFDNWVAFGGWQKDRGTKDESLNSTLDTTGSESIDNLVDSSIDSEYEGTLPNYDAGGCDERPEEHESMAKASRIIFPLNLSESAEEDHFLSTVASQKFSFELDSDACDSWAQDHSLRQQKAKHRDAVGKYTCDPAEIMFRHVLKAGVAKMKSAGAHSVRATRDEERGEFPIGVEYGPRMTIGSALESTFDEGRVNIVRYSYGKDDDIRSSNGMRRFNDRTPPNPAVIDSTVRFEDHYLVAGVESKSEPTPIEVESTRNQALKFHNFGLNVLTEDEWIDFGDTGIDSF</sequence>
<evidence type="ECO:0000313" key="2">
    <source>
        <dbReference type="EMBL" id="CAJ1953627.1"/>
    </source>
</evidence>
<reference evidence="2" key="1">
    <citation type="submission" date="2023-08" db="EMBL/GenBank/DDBJ databases">
        <authorList>
            <person name="Audoor S."/>
            <person name="Bilcke G."/>
        </authorList>
    </citation>
    <scope>NUCLEOTIDE SEQUENCE</scope>
</reference>
<feature type="compositionally biased region" description="Polar residues" evidence="1">
    <location>
        <begin position="206"/>
        <end position="219"/>
    </location>
</feature>